<organism evidence="2">
    <name type="scientific">Hellea balneolensis</name>
    <dbReference type="NCBI Taxonomy" id="287478"/>
    <lineage>
        <taxon>Bacteria</taxon>
        <taxon>Pseudomonadati</taxon>
        <taxon>Pseudomonadota</taxon>
        <taxon>Alphaproteobacteria</taxon>
        <taxon>Maricaulales</taxon>
        <taxon>Robiginitomaculaceae</taxon>
        <taxon>Hellea</taxon>
    </lineage>
</organism>
<evidence type="ECO:0000259" key="1">
    <source>
        <dbReference type="Pfam" id="PF01182"/>
    </source>
</evidence>
<evidence type="ECO:0000313" key="2">
    <source>
        <dbReference type="EMBL" id="HFB55130.1"/>
    </source>
</evidence>
<dbReference type="Pfam" id="PF01182">
    <property type="entry name" value="Glucosamine_iso"/>
    <property type="match status" value="1"/>
</dbReference>
<gene>
    <name evidence="2" type="ORF">ENJ46_04325</name>
</gene>
<dbReference type="EMBL" id="DRMN01000285">
    <property type="protein sequence ID" value="HFB55130.1"/>
    <property type="molecule type" value="Genomic_DNA"/>
</dbReference>
<reference evidence="2" key="1">
    <citation type="journal article" date="2020" name="mSystems">
        <title>Genome- and Community-Level Interaction Insights into Carbon Utilization and Element Cycling Functions of Hydrothermarchaeota in Hydrothermal Sediment.</title>
        <authorList>
            <person name="Zhou Z."/>
            <person name="Liu Y."/>
            <person name="Xu W."/>
            <person name="Pan J."/>
            <person name="Luo Z.H."/>
            <person name="Li M."/>
        </authorList>
    </citation>
    <scope>NUCLEOTIDE SEQUENCE [LARGE SCALE GENOMIC DNA]</scope>
    <source>
        <strain evidence="2">HyVt-489</strain>
    </source>
</reference>
<accession>A0A7C3FZI3</accession>
<dbReference type="Gene3D" id="3.40.50.1360">
    <property type="match status" value="1"/>
</dbReference>
<protein>
    <recommendedName>
        <fullName evidence="1">Glucosamine/galactosamine-6-phosphate isomerase domain-containing protein</fullName>
    </recommendedName>
</protein>
<dbReference type="AlphaFoldDB" id="A0A7C3FZI3"/>
<sequence length="98" mass="11070">MDWSKVKVALVGERWVEESDSGSNTAFMRQKLLQNKAAKAHFIPMKTHHAQIEQAQSRVEANYQTIPRPYSMVVLGMGLDGHTVSWFPKAQGLSQELD</sequence>
<name>A0A7C3FZI3_9PROT</name>
<dbReference type="GO" id="GO:0005975">
    <property type="term" value="P:carbohydrate metabolic process"/>
    <property type="evidence" value="ECO:0007669"/>
    <property type="project" value="InterPro"/>
</dbReference>
<dbReference type="Proteomes" id="UP000886042">
    <property type="component" value="Unassembled WGS sequence"/>
</dbReference>
<proteinExistence type="predicted"/>
<dbReference type="InterPro" id="IPR006148">
    <property type="entry name" value="Glc/Gal-6P_isomerase"/>
</dbReference>
<dbReference type="SUPFAM" id="SSF100950">
    <property type="entry name" value="NagB/RpiA/CoA transferase-like"/>
    <property type="match status" value="1"/>
</dbReference>
<feature type="domain" description="Glucosamine/galactosamine-6-phosphate isomerase" evidence="1">
    <location>
        <begin position="1"/>
        <end position="94"/>
    </location>
</feature>
<dbReference type="InterPro" id="IPR037171">
    <property type="entry name" value="NagB/RpiA_transferase-like"/>
</dbReference>
<comment type="caution">
    <text evidence="2">The sequence shown here is derived from an EMBL/GenBank/DDBJ whole genome shotgun (WGS) entry which is preliminary data.</text>
</comment>